<gene>
    <name evidence="1" type="ORF">H5410_021402</name>
</gene>
<dbReference type="Proteomes" id="UP000824120">
    <property type="component" value="Chromosome 4"/>
</dbReference>
<dbReference type="AlphaFoldDB" id="A0A9J5ZB92"/>
<evidence type="ECO:0000313" key="1">
    <source>
        <dbReference type="EMBL" id="KAG5610121.1"/>
    </source>
</evidence>
<sequence length="88" mass="9903">MANMAADQPSSSAGLTLPLTSNTSFLILKHPKAPKKLQSSVEPIPIKQIKYKERIPRVVWNEAEVDRINIIENLQYTVMRNSQTGDLK</sequence>
<dbReference type="OrthoDB" id="1305396at2759"/>
<name>A0A9J5ZB92_SOLCO</name>
<reference evidence="1 2" key="1">
    <citation type="submission" date="2020-09" db="EMBL/GenBank/DDBJ databases">
        <title>De no assembly of potato wild relative species, Solanum commersonii.</title>
        <authorList>
            <person name="Cho K."/>
        </authorList>
    </citation>
    <scope>NUCLEOTIDE SEQUENCE [LARGE SCALE GENOMIC DNA]</scope>
    <source>
        <strain evidence="1">LZ3.2</strain>
        <tissue evidence="1">Leaf</tissue>
    </source>
</reference>
<accession>A0A9J5ZB92</accession>
<keyword evidence="2" id="KW-1185">Reference proteome</keyword>
<dbReference type="EMBL" id="JACXVP010000004">
    <property type="protein sequence ID" value="KAG5610121.1"/>
    <property type="molecule type" value="Genomic_DNA"/>
</dbReference>
<proteinExistence type="predicted"/>
<evidence type="ECO:0000313" key="2">
    <source>
        <dbReference type="Proteomes" id="UP000824120"/>
    </source>
</evidence>
<comment type="caution">
    <text evidence="1">The sequence shown here is derived from an EMBL/GenBank/DDBJ whole genome shotgun (WGS) entry which is preliminary data.</text>
</comment>
<organism evidence="1 2">
    <name type="scientific">Solanum commersonii</name>
    <name type="common">Commerson's wild potato</name>
    <name type="synonym">Commerson's nightshade</name>
    <dbReference type="NCBI Taxonomy" id="4109"/>
    <lineage>
        <taxon>Eukaryota</taxon>
        <taxon>Viridiplantae</taxon>
        <taxon>Streptophyta</taxon>
        <taxon>Embryophyta</taxon>
        <taxon>Tracheophyta</taxon>
        <taxon>Spermatophyta</taxon>
        <taxon>Magnoliopsida</taxon>
        <taxon>eudicotyledons</taxon>
        <taxon>Gunneridae</taxon>
        <taxon>Pentapetalae</taxon>
        <taxon>asterids</taxon>
        <taxon>lamiids</taxon>
        <taxon>Solanales</taxon>
        <taxon>Solanaceae</taxon>
        <taxon>Solanoideae</taxon>
        <taxon>Solaneae</taxon>
        <taxon>Solanum</taxon>
    </lineage>
</organism>
<protein>
    <submittedName>
        <fullName evidence="1">Uncharacterized protein</fullName>
    </submittedName>
</protein>